<dbReference type="InterPro" id="IPR017938">
    <property type="entry name" value="Riboflavin_synthase-like_b-brl"/>
</dbReference>
<comment type="caution">
    <text evidence="2">The sequence shown here is derived from an EMBL/GenBank/DDBJ whole genome shotgun (WGS) entry which is preliminary data.</text>
</comment>
<feature type="domain" description="FAD-binding FR-type" evidence="1">
    <location>
        <begin position="1"/>
        <end position="95"/>
    </location>
</feature>
<dbReference type="Pfam" id="PF10418">
    <property type="entry name" value="DHODB_Fe-S_bind"/>
    <property type="match status" value="1"/>
</dbReference>
<dbReference type="CDD" id="cd06219">
    <property type="entry name" value="DHOD_e_trans_like1"/>
    <property type="match status" value="1"/>
</dbReference>
<dbReference type="Gene3D" id="3.40.50.80">
    <property type="entry name" value="Nucleotide-binding domain of ferredoxin-NADP reductase (FNR) module"/>
    <property type="match status" value="1"/>
</dbReference>
<dbReference type="GO" id="GO:0050660">
    <property type="term" value="F:flavin adenine dinucleotide binding"/>
    <property type="evidence" value="ECO:0007669"/>
    <property type="project" value="InterPro"/>
</dbReference>
<dbReference type="AlphaFoldDB" id="X1M2G9"/>
<sequence length="276" mass="30956">MAKLIERIEIAPNVHECTVDARDIAAKVRPGQFIIIIPDEYSERTPITVADWDIEKGTITFIFLSIGSSTERLMELQPGEEIYSLTGPLGKPFDMEKFGRVALVGGCYGIGGIFPAARALKEQGNEVICYSEARSNFLLYWDEKLEEISDEVKYATTDASKGHKGHAHDQLQSDLEKGIKYDRVIAVGCTFMMYRISQVTRPFKLKTIVSMNPIMIDGTGMCGACRIEVDGTTRFACVDGPHFDGHLVNWDLIMARRKAYLEEEIVSQERQNYGKS</sequence>
<dbReference type="InterPro" id="IPR039261">
    <property type="entry name" value="FNR_nucleotide-bd"/>
</dbReference>
<dbReference type="EMBL" id="BARV01006159">
    <property type="protein sequence ID" value="GAI08865.1"/>
    <property type="molecule type" value="Genomic_DNA"/>
</dbReference>
<dbReference type="InterPro" id="IPR050353">
    <property type="entry name" value="PyrK_electron_transfer"/>
</dbReference>
<dbReference type="InterPro" id="IPR019480">
    <property type="entry name" value="Dihydroorotate_DH_Fe-S-bd"/>
</dbReference>
<dbReference type="PIRSF" id="PIRSF006816">
    <property type="entry name" value="Cyc3_hyd_g"/>
    <property type="match status" value="1"/>
</dbReference>
<dbReference type="Gene3D" id="2.40.30.10">
    <property type="entry name" value="Translation factors"/>
    <property type="match status" value="1"/>
</dbReference>
<dbReference type="InterPro" id="IPR017927">
    <property type="entry name" value="FAD-bd_FR_type"/>
</dbReference>
<evidence type="ECO:0000313" key="2">
    <source>
        <dbReference type="EMBL" id="GAI08865.1"/>
    </source>
</evidence>
<dbReference type="PANTHER" id="PTHR43513:SF3">
    <property type="entry name" value="DIHYDROOROTATE DEHYDROGENASE B (NAD(+)), ELECTRON TRANSFER SUBUNIT-RELATED"/>
    <property type="match status" value="1"/>
</dbReference>
<name>X1M2G9_9ZZZZ</name>
<gene>
    <name evidence="2" type="ORF">S06H3_12592</name>
</gene>
<proteinExistence type="predicted"/>
<dbReference type="GO" id="GO:0006221">
    <property type="term" value="P:pyrimidine nucleotide biosynthetic process"/>
    <property type="evidence" value="ECO:0007669"/>
    <property type="project" value="InterPro"/>
</dbReference>
<protein>
    <recommendedName>
        <fullName evidence="1">FAD-binding FR-type domain-containing protein</fullName>
    </recommendedName>
</protein>
<dbReference type="NCBIfam" id="NF004862">
    <property type="entry name" value="PRK06222.1"/>
    <property type="match status" value="1"/>
</dbReference>
<dbReference type="SUPFAM" id="SSF63380">
    <property type="entry name" value="Riboflavin synthase domain-like"/>
    <property type="match status" value="1"/>
</dbReference>
<dbReference type="GO" id="GO:0016491">
    <property type="term" value="F:oxidoreductase activity"/>
    <property type="evidence" value="ECO:0007669"/>
    <property type="project" value="InterPro"/>
</dbReference>
<organism evidence="2">
    <name type="scientific">marine sediment metagenome</name>
    <dbReference type="NCBI Taxonomy" id="412755"/>
    <lineage>
        <taxon>unclassified sequences</taxon>
        <taxon>metagenomes</taxon>
        <taxon>ecological metagenomes</taxon>
    </lineage>
</organism>
<evidence type="ECO:0000259" key="1">
    <source>
        <dbReference type="PROSITE" id="PS51384"/>
    </source>
</evidence>
<reference evidence="2" key="1">
    <citation type="journal article" date="2014" name="Front. Microbiol.">
        <title>High frequency of phylogenetically diverse reductive dehalogenase-homologous genes in deep subseafloor sedimentary metagenomes.</title>
        <authorList>
            <person name="Kawai M."/>
            <person name="Futagami T."/>
            <person name="Toyoda A."/>
            <person name="Takaki Y."/>
            <person name="Nishi S."/>
            <person name="Hori S."/>
            <person name="Arai W."/>
            <person name="Tsubouchi T."/>
            <person name="Morono Y."/>
            <person name="Uchiyama I."/>
            <person name="Ito T."/>
            <person name="Fujiyama A."/>
            <person name="Inagaki F."/>
            <person name="Takami H."/>
        </authorList>
    </citation>
    <scope>NUCLEOTIDE SEQUENCE</scope>
    <source>
        <strain evidence="2">Expedition CK06-06</strain>
    </source>
</reference>
<dbReference type="GO" id="GO:0051537">
    <property type="term" value="F:2 iron, 2 sulfur cluster binding"/>
    <property type="evidence" value="ECO:0007669"/>
    <property type="project" value="InterPro"/>
</dbReference>
<dbReference type="InterPro" id="IPR012165">
    <property type="entry name" value="Cyt_c3_hydrogenase_gsu"/>
</dbReference>
<dbReference type="SUPFAM" id="SSF52343">
    <property type="entry name" value="Ferredoxin reductase-like, C-terminal NADP-linked domain"/>
    <property type="match status" value="1"/>
</dbReference>
<accession>X1M2G9</accession>
<dbReference type="PROSITE" id="PS51384">
    <property type="entry name" value="FAD_FR"/>
    <property type="match status" value="1"/>
</dbReference>
<dbReference type="PANTHER" id="PTHR43513">
    <property type="entry name" value="DIHYDROOROTATE DEHYDROGENASE B (NAD(+)), ELECTRON TRANSFER SUBUNIT"/>
    <property type="match status" value="1"/>
</dbReference>